<name>A0A168KZ38_CORDF</name>
<comment type="caution">
    <text evidence="1">The sequence shown here is derived from an EMBL/GenBank/DDBJ whole genome shotgun (WGS) entry which is preliminary data.</text>
</comment>
<protein>
    <submittedName>
        <fullName evidence="1">Uncharacterized protein</fullName>
    </submittedName>
</protein>
<accession>A0A168KZ38</accession>
<organism evidence="1 2">
    <name type="scientific">Akanthomyces lecanii RCEF 1005</name>
    <dbReference type="NCBI Taxonomy" id="1081108"/>
    <lineage>
        <taxon>Eukaryota</taxon>
        <taxon>Fungi</taxon>
        <taxon>Dikarya</taxon>
        <taxon>Ascomycota</taxon>
        <taxon>Pezizomycotina</taxon>
        <taxon>Sordariomycetes</taxon>
        <taxon>Hypocreomycetidae</taxon>
        <taxon>Hypocreales</taxon>
        <taxon>Cordycipitaceae</taxon>
        <taxon>Akanthomyces</taxon>
        <taxon>Cordyceps confragosa</taxon>
    </lineage>
</organism>
<reference evidence="1 2" key="1">
    <citation type="journal article" date="2016" name="Genome Biol. Evol.">
        <title>Divergent and convergent evolution of fungal pathogenicity.</title>
        <authorList>
            <person name="Shang Y."/>
            <person name="Xiao G."/>
            <person name="Zheng P."/>
            <person name="Cen K."/>
            <person name="Zhan S."/>
            <person name="Wang C."/>
        </authorList>
    </citation>
    <scope>NUCLEOTIDE SEQUENCE [LARGE SCALE GENOMIC DNA]</scope>
    <source>
        <strain evidence="1 2">RCEF 1005</strain>
    </source>
</reference>
<dbReference type="EMBL" id="AZHF01000001">
    <property type="protein sequence ID" value="OAA82481.1"/>
    <property type="molecule type" value="Genomic_DNA"/>
</dbReference>
<proteinExistence type="predicted"/>
<evidence type="ECO:0000313" key="2">
    <source>
        <dbReference type="Proteomes" id="UP000076881"/>
    </source>
</evidence>
<gene>
    <name evidence="1" type="ORF">LEL_02026</name>
</gene>
<sequence length="116" mass="13776">METRYKSEIGPRVFQILSRRVARSKEEDEIDLEIDIGTEGEEMEEDECELSGWHKSQYQDLDPTFKDGAPEEHNRYLYIELKHPLIPPSSCWFRPDRDVIWNGLLSDPEDTQMMRM</sequence>
<evidence type="ECO:0000313" key="1">
    <source>
        <dbReference type="EMBL" id="OAA82481.1"/>
    </source>
</evidence>
<dbReference type="AlphaFoldDB" id="A0A168KZ38"/>
<dbReference type="Proteomes" id="UP000076881">
    <property type="component" value="Unassembled WGS sequence"/>
</dbReference>
<keyword evidence="2" id="KW-1185">Reference proteome</keyword>